<accession>A0A918L5C2</accession>
<evidence type="ECO:0000259" key="3">
    <source>
        <dbReference type="Pfam" id="PF23636"/>
    </source>
</evidence>
<keyword evidence="2" id="KW-0812">Transmembrane</keyword>
<dbReference type="RefSeq" id="WP_190151334.1">
    <property type="nucleotide sequence ID" value="NZ_BMTL01000020.1"/>
</dbReference>
<feature type="transmembrane region" description="Helical" evidence="2">
    <location>
        <begin position="94"/>
        <end position="113"/>
    </location>
</feature>
<gene>
    <name evidence="4" type="ORF">GCM10010269_47710</name>
</gene>
<keyword evidence="5" id="KW-1185">Reference proteome</keyword>
<evidence type="ECO:0000313" key="4">
    <source>
        <dbReference type="EMBL" id="GGS03258.1"/>
    </source>
</evidence>
<dbReference type="InterPro" id="IPR055568">
    <property type="entry name" value="DUF7144"/>
</dbReference>
<protein>
    <recommendedName>
        <fullName evidence="3">DUF7144 domain-containing protein</fullName>
    </recommendedName>
</protein>
<name>A0A918L5C2_9ACTN</name>
<feature type="transmembrane region" description="Helical" evidence="2">
    <location>
        <begin position="120"/>
        <end position="137"/>
    </location>
</feature>
<dbReference type="Proteomes" id="UP000606194">
    <property type="component" value="Unassembled WGS sequence"/>
</dbReference>
<evidence type="ECO:0000313" key="5">
    <source>
        <dbReference type="Proteomes" id="UP000606194"/>
    </source>
</evidence>
<feature type="transmembrane region" description="Helical" evidence="2">
    <location>
        <begin position="51"/>
        <end position="74"/>
    </location>
</feature>
<keyword evidence="2" id="KW-1133">Transmembrane helix</keyword>
<reference evidence="4" key="1">
    <citation type="journal article" date="2014" name="Int. J. Syst. Evol. Microbiol.">
        <title>Complete genome sequence of Corynebacterium casei LMG S-19264T (=DSM 44701T), isolated from a smear-ripened cheese.</title>
        <authorList>
            <consortium name="US DOE Joint Genome Institute (JGI-PGF)"/>
            <person name="Walter F."/>
            <person name="Albersmeier A."/>
            <person name="Kalinowski J."/>
            <person name="Ruckert C."/>
        </authorList>
    </citation>
    <scope>NUCLEOTIDE SEQUENCE</scope>
    <source>
        <strain evidence="4">JCM 4386</strain>
    </source>
</reference>
<evidence type="ECO:0000256" key="1">
    <source>
        <dbReference type="SAM" id="MobiDB-lite"/>
    </source>
</evidence>
<reference evidence="4" key="2">
    <citation type="submission" date="2020-09" db="EMBL/GenBank/DDBJ databases">
        <authorList>
            <person name="Sun Q."/>
            <person name="Ohkuma M."/>
        </authorList>
    </citation>
    <scope>NUCLEOTIDE SEQUENCE</scope>
    <source>
        <strain evidence="4">JCM 4386</strain>
    </source>
</reference>
<dbReference type="AlphaFoldDB" id="A0A918L5C2"/>
<dbReference type="EMBL" id="BMTL01000020">
    <property type="protein sequence ID" value="GGS03258.1"/>
    <property type="molecule type" value="Genomic_DNA"/>
</dbReference>
<dbReference type="Pfam" id="PF23636">
    <property type="entry name" value="DUF7144"/>
    <property type="match status" value="1"/>
</dbReference>
<keyword evidence="2" id="KW-0472">Membrane</keyword>
<feature type="region of interest" description="Disordered" evidence="1">
    <location>
        <begin position="1"/>
        <end position="44"/>
    </location>
</feature>
<evidence type="ECO:0000256" key="2">
    <source>
        <dbReference type="SAM" id="Phobius"/>
    </source>
</evidence>
<feature type="domain" description="DUF7144" evidence="3">
    <location>
        <begin position="51"/>
        <end position="162"/>
    </location>
</feature>
<feature type="compositionally biased region" description="Gly residues" evidence="1">
    <location>
        <begin position="34"/>
        <end position="44"/>
    </location>
</feature>
<sequence>MSPTSPAGDPHGEIGTAWSVPRGGPRRPDPPDGRTGGQTGGHIGGRPGDGVVFAGVLMLCSGILAVLQGVAAVAADDVYARVGSYVYALSLTGWGWIHLVLGAVAAATGAALLKGVVRARYPGVFLAALSLVAQFLFLPYEPLWSITVMAVDVFVIRSLTSWPERAA</sequence>
<proteinExistence type="predicted"/>
<comment type="caution">
    <text evidence="4">The sequence shown here is derived from an EMBL/GenBank/DDBJ whole genome shotgun (WGS) entry which is preliminary data.</text>
</comment>
<organism evidence="4 5">
    <name type="scientific">Streptomyces humidus</name>
    <dbReference type="NCBI Taxonomy" id="52259"/>
    <lineage>
        <taxon>Bacteria</taxon>
        <taxon>Bacillati</taxon>
        <taxon>Actinomycetota</taxon>
        <taxon>Actinomycetes</taxon>
        <taxon>Kitasatosporales</taxon>
        <taxon>Streptomycetaceae</taxon>
        <taxon>Streptomyces</taxon>
    </lineage>
</organism>